<name>A0A133UKK2_9EURY</name>
<evidence type="ECO:0000313" key="2">
    <source>
        <dbReference type="EMBL" id="KXA94745.1"/>
    </source>
</evidence>
<dbReference type="InterPro" id="IPR002716">
    <property type="entry name" value="PIN_dom"/>
</dbReference>
<gene>
    <name evidence="2" type="ORF">AKJ65_03515</name>
</gene>
<comment type="caution">
    <text evidence="2">The sequence shown here is derived from an EMBL/GenBank/DDBJ whole genome shotgun (WGS) entry which is preliminary data.</text>
</comment>
<dbReference type="Pfam" id="PF01850">
    <property type="entry name" value="PIN"/>
    <property type="match status" value="1"/>
</dbReference>
<dbReference type="AlphaFoldDB" id="A0A133UKK2"/>
<evidence type="ECO:0000259" key="1">
    <source>
        <dbReference type="Pfam" id="PF01850"/>
    </source>
</evidence>
<proteinExistence type="predicted"/>
<dbReference type="SUPFAM" id="SSF88723">
    <property type="entry name" value="PIN domain-like"/>
    <property type="match status" value="1"/>
</dbReference>
<accession>A0A133UKK2</accession>
<feature type="domain" description="PIN" evidence="1">
    <location>
        <begin position="3"/>
        <end position="120"/>
    </location>
</feature>
<dbReference type="InterPro" id="IPR029060">
    <property type="entry name" value="PIN-like_dom_sf"/>
</dbReference>
<sequence length="130" mass="14804">MPVFDTEPLLTFYLDERGADKVEEELRKIKRGENDGYLNVVNLTEFYYIFSRRDREITEEKVRNLKSYGVEIVPVKDDELWIEAAKIKNVGGISLADAFAAATARVKGERLIVGYDEDFEGLGIPLVSIK</sequence>
<keyword evidence="3" id="KW-1185">Reference proteome</keyword>
<dbReference type="Gene3D" id="3.40.50.1010">
    <property type="entry name" value="5'-nuclease"/>
    <property type="match status" value="1"/>
</dbReference>
<dbReference type="EMBL" id="LHXO01000041">
    <property type="protein sequence ID" value="KXA94745.1"/>
    <property type="molecule type" value="Genomic_DNA"/>
</dbReference>
<dbReference type="Proteomes" id="UP000070284">
    <property type="component" value="Unassembled WGS sequence"/>
</dbReference>
<reference evidence="2 3" key="1">
    <citation type="journal article" date="2016" name="Sci. Rep.">
        <title>Metabolic traits of an uncultured archaeal lineage -MSBL1- from brine pools of the Red Sea.</title>
        <authorList>
            <person name="Mwirichia R."/>
            <person name="Alam I."/>
            <person name="Rashid M."/>
            <person name="Vinu M."/>
            <person name="Ba-Alawi W."/>
            <person name="Anthony Kamau A."/>
            <person name="Kamanda Ngugi D."/>
            <person name="Goker M."/>
            <person name="Klenk H.P."/>
            <person name="Bajic V."/>
            <person name="Stingl U."/>
        </authorList>
    </citation>
    <scope>NUCLEOTIDE SEQUENCE [LARGE SCALE GENOMIC DNA]</scope>
    <source>
        <strain evidence="2">SCGC-AAA259E19</strain>
    </source>
</reference>
<evidence type="ECO:0000313" key="3">
    <source>
        <dbReference type="Proteomes" id="UP000070284"/>
    </source>
</evidence>
<organism evidence="2 3">
    <name type="scientific">candidate division MSBL1 archaeon SCGC-AAA259E19</name>
    <dbReference type="NCBI Taxonomy" id="1698264"/>
    <lineage>
        <taxon>Archaea</taxon>
        <taxon>Methanobacteriati</taxon>
        <taxon>Methanobacteriota</taxon>
        <taxon>candidate division MSBL1</taxon>
    </lineage>
</organism>
<protein>
    <recommendedName>
        <fullName evidence="1">PIN domain-containing protein</fullName>
    </recommendedName>
</protein>